<sequence>MPDRAEKKKNILSWIVTKLEEEVNKFGNRVRGITLSSDTTKKCLLKLLRVTINKLGEDFYSCIITVQETLLPYYYPETNPQSMQWCNKFEELKKPLLGGNFGTLSLNVLYLQPKVDVSVDPILSDDHEFVLFRFNEIPALKEAPELEMLLQEPHTSLICTLKDNIIVIIAPQVQRNFVLVLTDNSYIKMVFNSARLHALVKHNLAPNFKVNVKKELYLPNNPDSLGVFRISLNVKHDPRKFANPLTVTSLQKLLKLKDFSTLNQTIAYIKEIQHNSE</sequence>
<keyword evidence="1" id="KW-1185">Reference proteome</keyword>
<proteinExistence type="predicted"/>
<evidence type="ECO:0000313" key="1">
    <source>
        <dbReference type="Proteomes" id="UP000887565"/>
    </source>
</evidence>
<organism evidence="1 2">
    <name type="scientific">Romanomermis culicivorax</name>
    <name type="common">Nematode worm</name>
    <dbReference type="NCBI Taxonomy" id="13658"/>
    <lineage>
        <taxon>Eukaryota</taxon>
        <taxon>Metazoa</taxon>
        <taxon>Ecdysozoa</taxon>
        <taxon>Nematoda</taxon>
        <taxon>Enoplea</taxon>
        <taxon>Dorylaimia</taxon>
        <taxon>Mermithida</taxon>
        <taxon>Mermithoidea</taxon>
        <taxon>Mermithidae</taxon>
        <taxon>Romanomermis</taxon>
    </lineage>
</organism>
<protein>
    <submittedName>
        <fullName evidence="2">Uncharacterized protein</fullName>
    </submittedName>
</protein>
<name>A0A915J285_ROMCU</name>
<dbReference type="AlphaFoldDB" id="A0A915J285"/>
<evidence type="ECO:0000313" key="2">
    <source>
        <dbReference type="WBParaSite" id="nRc.2.0.1.t20576-RA"/>
    </source>
</evidence>
<dbReference type="WBParaSite" id="nRc.2.0.1.t20576-RA">
    <property type="protein sequence ID" value="nRc.2.0.1.t20576-RA"/>
    <property type="gene ID" value="nRc.2.0.1.g20576"/>
</dbReference>
<accession>A0A915J285</accession>
<dbReference type="Proteomes" id="UP000887565">
    <property type="component" value="Unplaced"/>
</dbReference>
<reference evidence="2" key="1">
    <citation type="submission" date="2022-11" db="UniProtKB">
        <authorList>
            <consortium name="WormBaseParasite"/>
        </authorList>
    </citation>
    <scope>IDENTIFICATION</scope>
</reference>